<organism evidence="2">
    <name type="scientific">Setaria italica</name>
    <name type="common">Foxtail millet</name>
    <name type="synonym">Panicum italicum</name>
    <dbReference type="NCBI Taxonomy" id="4555"/>
    <lineage>
        <taxon>Eukaryota</taxon>
        <taxon>Viridiplantae</taxon>
        <taxon>Streptophyta</taxon>
        <taxon>Embryophyta</taxon>
        <taxon>Tracheophyta</taxon>
        <taxon>Spermatophyta</taxon>
        <taxon>Magnoliopsida</taxon>
        <taxon>Liliopsida</taxon>
        <taxon>Poales</taxon>
        <taxon>Poaceae</taxon>
        <taxon>PACMAD clade</taxon>
        <taxon>Panicoideae</taxon>
        <taxon>Panicodae</taxon>
        <taxon>Paniceae</taxon>
        <taxon>Cenchrinae</taxon>
        <taxon>Setaria</taxon>
    </lineage>
</organism>
<sequence>MPAGEELTNGTERKGMGRDWGWRRCSLLEGEGKRHDEQEEERRAAGRVWRRRARWRTRRWSSRRRGRGVDEGHVFTQGIRMEEDGRAEVEDGDEEARSKTT</sequence>
<proteinExistence type="predicted"/>
<feature type="region of interest" description="Disordered" evidence="1">
    <location>
        <begin position="65"/>
        <end position="101"/>
    </location>
</feature>
<dbReference type="AlphaFoldDB" id="A0A368RAT9"/>
<protein>
    <submittedName>
        <fullName evidence="2">Uncharacterized protein</fullName>
    </submittedName>
</protein>
<reference evidence="2" key="1">
    <citation type="journal article" date="2012" name="Nat. Biotechnol.">
        <title>Reference genome sequence of the model plant Setaria.</title>
        <authorList>
            <person name="Bennetzen J.L."/>
            <person name="Schmutz J."/>
            <person name="Wang H."/>
            <person name="Percifield R."/>
            <person name="Hawkins J."/>
            <person name="Pontaroli A.C."/>
            <person name="Estep M."/>
            <person name="Feng L."/>
            <person name="Vaughn J.N."/>
            <person name="Grimwood J."/>
            <person name="Jenkins J."/>
            <person name="Barry K."/>
            <person name="Lindquist E."/>
            <person name="Hellsten U."/>
            <person name="Deshpande S."/>
            <person name="Wang X."/>
            <person name="Wu X."/>
            <person name="Mitros T."/>
            <person name="Triplett J."/>
            <person name="Yang X."/>
            <person name="Ye C.Y."/>
            <person name="Mauro-Herrera M."/>
            <person name="Wang L."/>
            <person name="Li P."/>
            <person name="Sharma M."/>
            <person name="Sharma R."/>
            <person name="Ronald P.C."/>
            <person name="Panaud O."/>
            <person name="Kellogg E.A."/>
            <person name="Brutnell T.P."/>
            <person name="Doust A.N."/>
            <person name="Tuskan G.A."/>
            <person name="Rokhsar D."/>
            <person name="Devos K.M."/>
        </authorList>
    </citation>
    <scope>NUCLEOTIDE SEQUENCE [LARGE SCALE GENOMIC DNA]</scope>
    <source>
        <strain evidence="2">Yugu1</strain>
    </source>
</reference>
<evidence type="ECO:0000313" key="2">
    <source>
        <dbReference type="EMBL" id="RCV27315.1"/>
    </source>
</evidence>
<name>A0A368RAT9_SETIT</name>
<feature type="compositionally biased region" description="Basic and acidic residues" evidence="1">
    <location>
        <begin position="80"/>
        <end position="101"/>
    </location>
</feature>
<evidence type="ECO:0000256" key="1">
    <source>
        <dbReference type="SAM" id="MobiDB-lite"/>
    </source>
</evidence>
<dbReference type="EMBL" id="CM003532">
    <property type="protein sequence ID" value="RCV27315.1"/>
    <property type="molecule type" value="Genomic_DNA"/>
</dbReference>
<accession>A0A368RAT9</accession>
<reference evidence="2" key="2">
    <citation type="submission" date="2015-07" db="EMBL/GenBank/DDBJ databases">
        <authorList>
            <person name="Noorani M."/>
        </authorList>
    </citation>
    <scope>NUCLEOTIDE SEQUENCE</scope>
    <source>
        <strain evidence="2">Yugu1</strain>
    </source>
</reference>
<gene>
    <name evidence="2" type="ORF">SETIT_5G315000v2</name>
</gene>